<evidence type="ECO:0000313" key="1">
    <source>
        <dbReference type="EMBL" id="MEC0276668.1"/>
    </source>
</evidence>
<reference evidence="1 2" key="1">
    <citation type="submission" date="2023-03" db="EMBL/GenBank/DDBJ databases">
        <title>Bacillus Genome Sequencing.</title>
        <authorList>
            <person name="Dunlap C."/>
        </authorList>
    </citation>
    <scope>NUCLEOTIDE SEQUENCE [LARGE SCALE GENOMIC DNA]</scope>
    <source>
        <strain evidence="1 2">B-41290</strain>
    </source>
</reference>
<dbReference type="RefSeq" id="WP_367408252.1">
    <property type="nucleotide sequence ID" value="NZ_JARNBH010000039.1"/>
</dbReference>
<accession>A0AAW9NM79</accession>
<proteinExistence type="predicted"/>
<protein>
    <submittedName>
        <fullName evidence="1">Aminoglycoside 6-adenylyltransferase</fullName>
    </submittedName>
</protein>
<dbReference type="InterPro" id="IPR043519">
    <property type="entry name" value="NT_sf"/>
</dbReference>
<organism evidence="1 2">
    <name type="scientific">Peribacillus castrilensis</name>
    <dbReference type="NCBI Taxonomy" id="2897690"/>
    <lineage>
        <taxon>Bacteria</taxon>
        <taxon>Bacillati</taxon>
        <taxon>Bacillota</taxon>
        <taxon>Bacilli</taxon>
        <taxon>Bacillales</taxon>
        <taxon>Bacillaceae</taxon>
        <taxon>Peribacillus</taxon>
    </lineage>
</organism>
<sequence>MTVLQKKEMVLCAGFVSKHIERDAYLPKQRDIILEKALKDLTADPDVLAIYIAGSLAKGNDDHYSDIDLHTIVMPKRKAEFLMGKRDRANNWGDVSFHEDCNPYSPYVVTHYNTFVKVDSWYHAPEEIIPSIWLKEVKVIYDPFNIISPVIKESAKKVYKPTPGEVEHWRGKLLAFVHETYRAVMRREMLYALSNLDRIRWLIVSGWYMEMEQHMDVPYGAWTKIEGNRSKLAGKQLSLLESWDCGRNSNEIIKTLRRMIPEFLRLNEYLCTQLGVKTNEDHIKRIIDMAI</sequence>
<evidence type="ECO:0000313" key="2">
    <source>
        <dbReference type="Proteomes" id="UP001307168"/>
    </source>
</evidence>
<dbReference type="Gene3D" id="3.30.460.10">
    <property type="entry name" value="Beta Polymerase, domain 2"/>
    <property type="match status" value="1"/>
</dbReference>
<dbReference type="AlphaFoldDB" id="A0AAW9NM79"/>
<dbReference type="SUPFAM" id="SSF81301">
    <property type="entry name" value="Nucleotidyltransferase"/>
    <property type="match status" value="1"/>
</dbReference>
<comment type="caution">
    <text evidence="1">The sequence shown here is derived from an EMBL/GenBank/DDBJ whole genome shotgun (WGS) entry which is preliminary data.</text>
</comment>
<name>A0AAW9NM79_9BACI</name>
<keyword evidence="2" id="KW-1185">Reference proteome</keyword>
<dbReference type="EMBL" id="JARNBH010000039">
    <property type="protein sequence ID" value="MEC0276668.1"/>
    <property type="molecule type" value="Genomic_DNA"/>
</dbReference>
<dbReference type="Proteomes" id="UP001307168">
    <property type="component" value="Unassembled WGS sequence"/>
</dbReference>
<gene>
    <name evidence="1" type="ORF">P4706_27085</name>
</gene>